<dbReference type="AlphaFoldDB" id="A0A0J7K7G4"/>
<dbReference type="STRING" id="67767.A0A0J7K7G4"/>
<dbReference type="PaxDb" id="67767-A0A0J7K7G4"/>
<sequence length="106" mass="12223">MPMPQVTIEEIRQYKAEEINATQIPEGEVIPRCDKVIQLLRTQHLNAEEKKAIIEICKDFSFNDVLHLDGEPLTFTDTVVHQIATQADSSPVNVRLYRLPEKHKEE</sequence>
<protein>
    <submittedName>
        <fullName evidence="1">Uncharacterized protein</fullName>
    </submittedName>
</protein>
<proteinExistence type="predicted"/>
<accession>A0A0J7K7G4</accession>
<evidence type="ECO:0000313" key="2">
    <source>
        <dbReference type="Proteomes" id="UP000036403"/>
    </source>
</evidence>
<comment type="caution">
    <text evidence="1">The sequence shown here is derived from an EMBL/GenBank/DDBJ whole genome shotgun (WGS) entry which is preliminary data.</text>
</comment>
<gene>
    <name evidence="1" type="ORF">RF55_14577</name>
</gene>
<dbReference type="OrthoDB" id="8041546at2759"/>
<keyword evidence="2" id="KW-1185">Reference proteome</keyword>
<dbReference type="Proteomes" id="UP000036403">
    <property type="component" value="Unassembled WGS sequence"/>
</dbReference>
<dbReference type="EMBL" id="LBMM01012066">
    <property type="protein sequence ID" value="KMQ86433.1"/>
    <property type="molecule type" value="Genomic_DNA"/>
</dbReference>
<organism evidence="1 2">
    <name type="scientific">Lasius niger</name>
    <name type="common">Black garden ant</name>
    <dbReference type="NCBI Taxonomy" id="67767"/>
    <lineage>
        <taxon>Eukaryota</taxon>
        <taxon>Metazoa</taxon>
        <taxon>Ecdysozoa</taxon>
        <taxon>Arthropoda</taxon>
        <taxon>Hexapoda</taxon>
        <taxon>Insecta</taxon>
        <taxon>Pterygota</taxon>
        <taxon>Neoptera</taxon>
        <taxon>Endopterygota</taxon>
        <taxon>Hymenoptera</taxon>
        <taxon>Apocrita</taxon>
        <taxon>Aculeata</taxon>
        <taxon>Formicoidea</taxon>
        <taxon>Formicidae</taxon>
        <taxon>Formicinae</taxon>
        <taxon>Lasius</taxon>
        <taxon>Lasius</taxon>
    </lineage>
</organism>
<reference evidence="1 2" key="1">
    <citation type="submission" date="2015-04" db="EMBL/GenBank/DDBJ databases">
        <title>Lasius niger genome sequencing.</title>
        <authorList>
            <person name="Konorov E.A."/>
            <person name="Nikitin M.A."/>
            <person name="Kirill M.V."/>
            <person name="Chang P."/>
        </authorList>
    </citation>
    <scope>NUCLEOTIDE SEQUENCE [LARGE SCALE GENOMIC DNA]</scope>
    <source>
        <tissue evidence="1">Whole</tissue>
    </source>
</reference>
<evidence type="ECO:0000313" key="1">
    <source>
        <dbReference type="EMBL" id="KMQ86433.1"/>
    </source>
</evidence>
<name>A0A0J7K7G4_LASNI</name>